<dbReference type="Proteomes" id="UP000887580">
    <property type="component" value="Unplaced"/>
</dbReference>
<proteinExistence type="predicted"/>
<reference evidence="2" key="1">
    <citation type="submission" date="2022-11" db="UniProtKB">
        <authorList>
            <consortium name="WormBaseParasite"/>
        </authorList>
    </citation>
    <scope>IDENTIFICATION</scope>
</reference>
<evidence type="ECO:0000313" key="1">
    <source>
        <dbReference type="Proteomes" id="UP000887580"/>
    </source>
</evidence>
<name>A0AC35G9M7_9BILA</name>
<accession>A0AC35G9M7</accession>
<organism evidence="1 2">
    <name type="scientific">Panagrolaimus sp. PS1159</name>
    <dbReference type="NCBI Taxonomy" id="55785"/>
    <lineage>
        <taxon>Eukaryota</taxon>
        <taxon>Metazoa</taxon>
        <taxon>Ecdysozoa</taxon>
        <taxon>Nematoda</taxon>
        <taxon>Chromadorea</taxon>
        <taxon>Rhabditida</taxon>
        <taxon>Tylenchina</taxon>
        <taxon>Panagrolaimomorpha</taxon>
        <taxon>Panagrolaimoidea</taxon>
        <taxon>Panagrolaimidae</taxon>
        <taxon>Panagrolaimus</taxon>
    </lineage>
</organism>
<evidence type="ECO:0000313" key="2">
    <source>
        <dbReference type="WBParaSite" id="PS1159_v2.g2574.t1"/>
    </source>
</evidence>
<dbReference type="WBParaSite" id="PS1159_v2.g2574.t1">
    <property type="protein sequence ID" value="PS1159_v2.g2574.t1"/>
    <property type="gene ID" value="PS1159_v2.g2574"/>
</dbReference>
<protein>
    <submittedName>
        <fullName evidence="2">Uncharacterized protein</fullName>
    </submittedName>
</protein>
<sequence length="443" mass="50623">CKPDWSYIFKEIGPTLDFVCNGRQHKVKYLQCIADIPARQSLLSMIAVNGYNCCYNCDIKGQHIGHIVFPYSETNPRNPDTFLNFAKDVNGVTGHSVLYERLERFPQGVTIDLMHSVFRGPFEDDLKRLLKGFRRDPTQRLLIRLSAANVAIFDSLISKIKFPVEFQRNNIRPTSVFATWKASELKLFGLYVVPTVFFYLASKETATVSELLENMILYSSAIRILTDHRITPEMIRDANEIIKYWAKGRQTLWTSAAMTFKAHENLHFVQQVLMHDPLSTHSAFAGESAIGRLGKSISCYNPHVSATQIVERMSLQRASNAWLIQNGTPEINKYFTNHIVNRSNRHFLPADVVKNYFDENFMNGFYHAEMQVWGFTISPYTSRNGLNCYVALKSDDGFKAMKVMGILETVTKEVFFCGYFLNVLPYSQLIGSSVLANYPSAYR</sequence>